<protein>
    <recommendedName>
        <fullName evidence="5">FAD-binding domain-containing protein</fullName>
    </recommendedName>
</protein>
<comment type="caution">
    <text evidence="6">The sequence shown here is derived from an EMBL/GenBank/DDBJ whole genome shotgun (WGS) entry which is preliminary data.</text>
</comment>
<dbReference type="AlphaFoldDB" id="A0A9W8ZMD9"/>
<evidence type="ECO:0000256" key="2">
    <source>
        <dbReference type="ARBA" id="ARBA00022630"/>
    </source>
</evidence>
<dbReference type="Pfam" id="PF01494">
    <property type="entry name" value="FAD_binding_3"/>
    <property type="match status" value="1"/>
</dbReference>
<dbReference type="Gene3D" id="3.50.50.60">
    <property type="entry name" value="FAD/NAD(P)-binding domain"/>
    <property type="match status" value="1"/>
</dbReference>
<sequence>MADTDTTTSKPFKAIIVGAGIVGLSLSHALQLAKIDHVVLEKYDRVKSVKGAALILWPNAERIFDQFGFLSGILESTTPVVAEHRRWPDGTEHSNRSTMNRLAELFKVDPVLFDRQSCVAHLYDNLPDQSTIKLNKRVQSIQHHETGVRVLLTDGTVEEGDIVIGADGVHSDVRSQMWDYASKSEPSVVPESDKTVLFSEYDAMFGVSKMDGHHEDYGMAAAETNVVFGQGVTKLFFQQQGEQLWAIVFKDKYSQPPKRFKATDGDMEEVAKRFADVRLNEHIKFNDLWETRTRVGLLTIEEGVLSQWHAGRIALVGDSAHKMTADLGIGANIGIEDVAVLCNILNRELKDNRNRHPNKDEITAMFTEYQKERYARAKGFTEMSGKVTRMHSYDTLFGRFFATYVSPMLYEVQLKKLATAWAKAPKLDYVPVKTIDETAPGWLLAKEDEKTSSTSWLLYAGIGAVATGLAVQQFGLPKL</sequence>
<dbReference type="InterPro" id="IPR002938">
    <property type="entry name" value="FAD-bd"/>
</dbReference>
<evidence type="ECO:0000313" key="6">
    <source>
        <dbReference type="EMBL" id="KAJ4409656.1"/>
    </source>
</evidence>
<feature type="domain" description="FAD-binding" evidence="5">
    <location>
        <begin position="14"/>
        <end position="355"/>
    </location>
</feature>
<keyword evidence="7" id="KW-1185">Reference proteome</keyword>
<dbReference type="SUPFAM" id="SSF51905">
    <property type="entry name" value="FAD/NAD(P)-binding domain"/>
    <property type="match status" value="1"/>
</dbReference>
<organism evidence="6 7">
    <name type="scientific">Didymella pomorum</name>
    <dbReference type="NCBI Taxonomy" id="749634"/>
    <lineage>
        <taxon>Eukaryota</taxon>
        <taxon>Fungi</taxon>
        <taxon>Dikarya</taxon>
        <taxon>Ascomycota</taxon>
        <taxon>Pezizomycotina</taxon>
        <taxon>Dothideomycetes</taxon>
        <taxon>Pleosporomycetidae</taxon>
        <taxon>Pleosporales</taxon>
        <taxon>Pleosporineae</taxon>
        <taxon>Didymellaceae</taxon>
        <taxon>Didymella</taxon>
    </lineage>
</organism>
<evidence type="ECO:0000259" key="5">
    <source>
        <dbReference type="Pfam" id="PF01494"/>
    </source>
</evidence>
<keyword evidence="4" id="KW-0560">Oxidoreductase</keyword>
<dbReference type="InterPro" id="IPR036188">
    <property type="entry name" value="FAD/NAD-bd_sf"/>
</dbReference>
<reference evidence="6" key="1">
    <citation type="submission" date="2022-10" db="EMBL/GenBank/DDBJ databases">
        <title>Tapping the CABI collections for fungal endophytes: first genome assemblies for Collariella, Neodidymelliopsis, Ascochyta clinopodiicola, Didymella pomorum, Didymosphaeria variabile, Neocosmospora piperis and Neocucurbitaria cava.</title>
        <authorList>
            <person name="Hill R."/>
        </authorList>
    </citation>
    <scope>NUCLEOTIDE SEQUENCE</scope>
    <source>
        <strain evidence="6">IMI 355091</strain>
    </source>
</reference>
<dbReference type="PANTHER" id="PTHR47356">
    <property type="entry name" value="FAD-DEPENDENT MONOOXYGENASE ASQG-RELATED"/>
    <property type="match status" value="1"/>
</dbReference>
<keyword evidence="2" id="KW-0285">Flavoprotein</keyword>
<dbReference type="EMBL" id="JAPEVA010000011">
    <property type="protein sequence ID" value="KAJ4409656.1"/>
    <property type="molecule type" value="Genomic_DNA"/>
</dbReference>
<dbReference type="Proteomes" id="UP001140510">
    <property type="component" value="Unassembled WGS sequence"/>
</dbReference>
<dbReference type="PRINTS" id="PR00420">
    <property type="entry name" value="RNGMNOXGNASE"/>
</dbReference>
<evidence type="ECO:0000256" key="3">
    <source>
        <dbReference type="ARBA" id="ARBA00022827"/>
    </source>
</evidence>
<evidence type="ECO:0000256" key="4">
    <source>
        <dbReference type="ARBA" id="ARBA00023002"/>
    </source>
</evidence>
<dbReference type="PANTHER" id="PTHR47356:SF2">
    <property type="entry name" value="FAD-BINDING DOMAIN-CONTAINING PROTEIN-RELATED"/>
    <property type="match status" value="1"/>
</dbReference>
<comment type="similarity">
    <text evidence="1">Belongs to the paxM FAD-dependent monooxygenase family.</text>
</comment>
<name>A0A9W8ZMD9_9PLEO</name>
<accession>A0A9W8ZMD9</accession>
<dbReference type="GO" id="GO:0004497">
    <property type="term" value="F:monooxygenase activity"/>
    <property type="evidence" value="ECO:0007669"/>
    <property type="project" value="InterPro"/>
</dbReference>
<proteinExistence type="inferred from homology"/>
<dbReference type="InterPro" id="IPR050562">
    <property type="entry name" value="FAD_mOase_fung"/>
</dbReference>
<dbReference type="GO" id="GO:0071949">
    <property type="term" value="F:FAD binding"/>
    <property type="evidence" value="ECO:0007669"/>
    <property type="project" value="InterPro"/>
</dbReference>
<keyword evidence="3" id="KW-0274">FAD</keyword>
<dbReference type="OrthoDB" id="2431938at2759"/>
<evidence type="ECO:0000313" key="7">
    <source>
        <dbReference type="Proteomes" id="UP001140510"/>
    </source>
</evidence>
<gene>
    <name evidence="6" type="ORF">N0V91_002577</name>
</gene>
<evidence type="ECO:0000256" key="1">
    <source>
        <dbReference type="ARBA" id="ARBA00007992"/>
    </source>
</evidence>